<organism evidence="3 4">
    <name type="scientific">Arachidicoccus ginsenosidivorans</name>
    <dbReference type="NCBI Taxonomy" id="496057"/>
    <lineage>
        <taxon>Bacteria</taxon>
        <taxon>Pseudomonadati</taxon>
        <taxon>Bacteroidota</taxon>
        <taxon>Chitinophagia</taxon>
        <taxon>Chitinophagales</taxon>
        <taxon>Chitinophagaceae</taxon>
        <taxon>Arachidicoccus</taxon>
    </lineage>
</organism>
<accession>A0A5B8VSS5</accession>
<evidence type="ECO:0000259" key="1">
    <source>
        <dbReference type="Pfam" id="PF00534"/>
    </source>
</evidence>
<name>A0A5B8VSS5_9BACT</name>
<protein>
    <submittedName>
        <fullName evidence="3">Glycosyltransferase</fullName>
    </submittedName>
</protein>
<evidence type="ECO:0000313" key="4">
    <source>
        <dbReference type="Proteomes" id="UP000321291"/>
    </source>
</evidence>
<keyword evidence="3" id="KW-0808">Transferase</keyword>
<reference evidence="3 4" key="1">
    <citation type="journal article" date="2017" name="Int. J. Syst. Evol. Microbiol.">
        <title>Arachidicoccus ginsenosidivorans sp. nov., with ginsenoside-converting activity isolated from ginseng cultivating soil.</title>
        <authorList>
            <person name="Siddiqi M.Z."/>
            <person name="Aslam Z."/>
            <person name="Im W.T."/>
        </authorList>
    </citation>
    <scope>NUCLEOTIDE SEQUENCE [LARGE SCALE GENOMIC DNA]</scope>
    <source>
        <strain evidence="3 4">Gsoil 809</strain>
    </source>
</reference>
<feature type="domain" description="Glycosyl transferase family 1" evidence="1">
    <location>
        <begin position="83"/>
        <end position="143"/>
    </location>
</feature>
<feature type="domain" description="Glycosyltransferase subfamily 4-like N-terminal" evidence="2">
    <location>
        <begin position="2"/>
        <end position="64"/>
    </location>
</feature>
<dbReference type="InterPro" id="IPR028098">
    <property type="entry name" value="Glyco_trans_4-like_N"/>
</dbReference>
<sequence>MIYTEHSTYNKRRKYFLTRFVDRIVYNQFDCIVCISQLVLDKLTIHLSNSHVKLYVIHNGVDLAKIKASNPIDLEDLGIINDLKSKYILQVSSFRYPKDQETVIKALRELPINVKLIFVGDGPNVIECKRLSKELNLDDRIYFWELGTIFFGF</sequence>
<dbReference type="GO" id="GO:0016757">
    <property type="term" value="F:glycosyltransferase activity"/>
    <property type="evidence" value="ECO:0007669"/>
    <property type="project" value="InterPro"/>
</dbReference>
<dbReference type="OrthoDB" id="7560678at2"/>
<dbReference type="KEGG" id="agi:FSB73_22055"/>
<gene>
    <name evidence="3" type="ORF">FSB73_22055</name>
</gene>
<dbReference type="Pfam" id="PF00534">
    <property type="entry name" value="Glycos_transf_1"/>
    <property type="match status" value="1"/>
</dbReference>
<evidence type="ECO:0000259" key="2">
    <source>
        <dbReference type="Pfam" id="PF13439"/>
    </source>
</evidence>
<dbReference type="EMBL" id="CP042434">
    <property type="protein sequence ID" value="QEC73952.1"/>
    <property type="molecule type" value="Genomic_DNA"/>
</dbReference>
<proteinExistence type="predicted"/>
<dbReference type="InterPro" id="IPR001296">
    <property type="entry name" value="Glyco_trans_1"/>
</dbReference>
<dbReference type="Pfam" id="PF13439">
    <property type="entry name" value="Glyco_transf_4"/>
    <property type="match status" value="1"/>
</dbReference>
<dbReference type="SUPFAM" id="SSF53756">
    <property type="entry name" value="UDP-Glycosyltransferase/glycogen phosphorylase"/>
    <property type="match status" value="1"/>
</dbReference>
<dbReference type="AlphaFoldDB" id="A0A5B8VSS5"/>
<dbReference type="Proteomes" id="UP000321291">
    <property type="component" value="Chromosome"/>
</dbReference>
<evidence type="ECO:0000313" key="3">
    <source>
        <dbReference type="EMBL" id="QEC73952.1"/>
    </source>
</evidence>
<keyword evidence="4" id="KW-1185">Reference proteome</keyword>
<dbReference type="Gene3D" id="3.40.50.2000">
    <property type="entry name" value="Glycogen Phosphorylase B"/>
    <property type="match status" value="2"/>
</dbReference>